<evidence type="ECO:0000256" key="4">
    <source>
        <dbReference type="ARBA" id="ARBA00022692"/>
    </source>
</evidence>
<dbReference type="KEGG" id="ocm:CBP12_12855"/>
<evidence type="ECO:0000256" key="7">
    <source>
        <dbReference type="SAM" id="Phobius"/>
    </source>
</evidence>
<evidence type="ECO:0000256" key="1">
    <source>
        <dbReference type="ARBA" id="ARBA00004651"/>
    </source>
</evidence>
<gene>
    <name evidence="8" type="ORF">CBP12_12855</name>
</gene>
<comment type="similarity">
    <text evidence="2">Belongs to the polysaccharide synthase family.</text>
</comment>
<accession>A0A1Y0D014</accession>
<feature type="transmembrane region" description="Helical" evidence="7">
    <location>
        <begin position="332"/>
        <end position="352"/>
    </location>
</feature>
<dbReference type="GO" id="GO:0005886">
    <property type="term" value="C:plasma membrane"/>
    <property type="evidence" value="ECO:0007669"/>
    <property type="project" value="UniProtKB-SubCell"/>
</dbReference>
<evidence type="ECO:0000313" key="9">
    <source>
        <dbReference type="Proteomes" id="UP000243793"/>
    </source>
</evidence>
<dbReference type="InterPro" id="IPR002797">
    <property type="entry name" value="Polysacc_synth"/>
</dbReference>
<keyword evidence="6 7" id="KW-0472">Membrane</keyword>
<dbReference type="Proteomes" id="UP000243793">
    <property type="component" value="Chromosome"/>
</dbReference>
<feature type="transmembrane region" description="Helical" evidence="7">
    <location>
        <begin position="42"/>
        <end position="62"/>
    </location>
</feature>
<proteinExistence type="inferred from homology"/>
<feature type="transmembrane region" description="Helical" evidence="7">
    <location>
        <begin position="359"/>
        <end position="380"/>
    </location>
</feature>
<keyword evidence="9" id="KW-1185">Reference proteome</keyword>
<dbReference type="PANTHER" id="PTHR30250">
    <property type="entry name" value="PST FAMILY PREDICTED COLANIC ACID TRANSPORTER"/>
    <property type="match status" value="1"/>
</dbReference>
<dbReference type="AlphaFoldDB" id="A0A1Y0D014"/>
<evidence type="ECO:0000256" key="5">
    <source>
        <dbReference type="ARBA" id="ARBA00022989"/>
    </source>
</evidence>
<feature type="transmembrane region" description="Helical" evidence="7">
    <location>
        <begin position="16"/>
        <end position="36"/>
    </location>
</feature>
<feature type="transmembrane region" description="Helical" evidence="7">
    <location>
        <begin position="119"/>
        <end position="139"/>
    </location>
</feature>
<evidence type="ECO:0000256" key="2">
    <source>
        <dbReference type="ARBA" id="ARBA00007430"/>
    </source>
</evidence>
<keyword evidence="3" id="KW-1003">Cell membrane</keyword>
<sequence length="424" mass="45973">MAASASIDKKSRGDLVFVYAAYTLRYLYLLLLIPFYGRVLGVEGYAVVLAAMSLMAIVWRFVDWGFSTVGMRSIAVLKNSQYADLFGEHFVARVMLSILAIIGGVIAVFSSPLLLANPIASGAAVMLGALSAFNLGWYYTGSGRARNAVKLEVIGFIVSLVLILSLVRDSDDSDIVLLSLLMSSIISLAFAHFWIRAEIRGAKYSAKHGVKLIKTSSVVFLYTGSSALLVSSSTYILSILASSSDVGNFGAAERLVSVGLSLMGPAGQIFLPRITALFLEDKALAYELIRKVMVYMLGIGFMGLICSLVIGDFAVTLIFGEGFEESIYILKWLALLFPLKALSLILSSYVLFPQHQEKILAKVVLVCALISLVVSIPLSYQFGAMGMVSSRLIGEALICTCLLYSCWKLGFLAQVFKFTNGLHK</sequence>
<dbReference type="InterPro" id="IPR050833">
    <property type="entry name" value="Poly_Biosynth_Transport"/>
</dbReference>
<keyword evidence="4 7" id="KW-0812">Transmembrane</keyword>
<dbReference type="PANTHER" id="PTHR30250:SF10">
    <property type="entry name" value="LIPOPOLYSACCHARIDE BIOSYNTHESIS PROTEIN WZXC"/>
    <property type="match status" value="1"/>
</dbReference>
<feature type="transmembrane region" description="Helical" evidence="7">
    <location>
        <begin position="292"/>
        <end position="320"/>
    </location>
</feature>
<reference evidence="9" key="1">
    <citation type="submission" date="2017-05" db="EMBL/GenBank/DDBJ databases">
        <authorList>
            <person name="Sung H."/>
        </authorList>
    </citation>
    <scope>NUCLEOTIDE SEQUENCE [LARGE SCALE GENOMIC DNA]</scope>
    <source>
        <strain evidence="9">AMac2203</strain>
    </source>
</reference>
<feature type="transmembrane region" description="Helical" evidence="7">
    <location>
        <begin position="151"/>
        <end position="169"/>
    </location>
</feature>
<name>A0A1Y0D014_9GAMM</name>
<dbReference type="OrthoDB" id="8990394at2"/>
<evidence type="ECO:0000256" key="3">
    <source>
        <dbReference type="ARBA" id="ARBA00022475"/>
    </source>
</evidence>
<feature type="transmembrane region" description="Helical" evidence="7">
    <location>
        <begin position="175"/>
        <end position="197"/>
    </location>
</feature>
<dbReference type="Pfam" id="PF01943">
    <property type="entry name" value="Polysacc_synt"/>
    <property type="match status" value="1"/>
</dbReference>
<evidence type="ECO:0000313" key="8">
    <source>
        <dbReference type="EMBL" id="ART80932.1"/>
    </source>
</evidence>
<feature type="transmembrane region" description="Helical" evidence="7">
    <location>
        <begin position="254"/>
        <end position="271"/>
    </location>
</feature>
<comment type="subcellular location">
    <subcellularLocation>
        <location evidence="1">Cell membrane</location>
        <topology evidence="1">Multi-pass membrane protein</topology>
    </subcellularLocation>
</comment>
<feature type="transmembrane region" description="Helical" evidence="7">
    <location>
        <begin position="218"/>
        <end position="242"/>
    </location>
</feature>
<keyword evidence="5 7" id="KW-1133">Transmembrane helix</keyword>
<feature type="transmembrane region" description="Helical" evidence="7">
    <location>
        <begin position="392"/>
        <end position="416"/>
    </location>
</feature>
<organism evidence="8 9">
    <name type="scientific">Oceanisphaera avium</name>
    <dbReference type="NCBI Taxonomy" id="1903694"/>
    <lineage>
        <taxon>Bacteria</taxon>
        <taxon>Pseudomonadati</taxon>
        <taxon>Pseudomonadota</taxon>
        <taxon>Gammaproteobacteria</taxon>
        <taxon>Aeromonadales</taxon>
        <taxon>Aeromonadaceae</taxon>
        <taxon>Oceanisphaera</taxon>
    </lineage>
</organism>
<evidence type="ECO:0000256" key="6">
    <source>
        <dbReference type="ARBA" id="ARBA00023136"/>
    </source>
</evidence>
<dbReference type="EMBL" id="CP021376">
    <property type="protein sequence ID" value="ART80932.1"/>
    <property type="molecule type" value="Genomic_DNA"/>
</dbReference>
<feature type="transmembrane region" description="Helical" evidence="7">
    <location>
        <begin position="90"/>
        <end position="113"/>
    </location>
</feature>
<dbReference type="RefSeq" id="WP_086965018.1">
    <property type="nucleotide sequence ID" value="NZ_CP021376.1"/>
</dbReference>
<protein>
    <submittedName>
        <fullName evidence="8">Uncharacterized protein</fullName>
    </submittedName>
</protein>